<evidence type="ECO:0000313" key="2">
    <source>
        <dbReference type="Proteomes" id="UP001239111"/>
    </source>
</evidence>
<keyword evidence="2" id="KW-1185">Reference proteome</keyword>
<dbReference type="EMBL" id="CM056741">
    <property type="protein sequence ID" value="KAJ8682034.1"/>
    <property type="molecule type" value="Genomic_DNA"/>
</dbReference>
<reference evidence="1" key="1">
    <citation type="submission" date="2023-04" db="EMBL/GenBank/DDBJ databases">
        <title>A chromosome-level genome assembly of the parasitoid wasp Eretmocerus hayati.</title>
        <authorList>
            <person name="Zhong Y."/>
            <person name="Liu S."/>
            <person name="Liu Y."/>
        </authorList>
    </citation>
    <scope>NUCLEOTIDE SEQUENCE</scope>
    <source>
        <strain evidence="1">ZJU_SS_LIU_2023</strain>
    </source>
</reference>
<organism evidence="1 2">
    <name type="scientific">Eretmocerus hayati</name>
    <dbReference type="NCBI Taxonomy" id="131215"/>
    <lineage>
        <taxon>Eukaryota</taxon>
        <taxon>Metazoa</taxon>
        <taxon>Ecdysozoa</taxon>
        <taxon>Arthropoda</taxon>
        <taxon>Hexapoda</taxon>
        <taxon>Insecta</taxon>
        <taxon>Pterygota</taxon>
        <taxon>Neoptera</taxon>
        <taxon>Endopterygota</taxon>
        <taxon>Hymenoptera</taxon>
        <taxon>Apocrita</taxon>
        <taxon>Proctotrupomorpha</taxon>
        <taxon>Chalcidoidea</taxon>
        <taxon>Aphelinidae</taxon>
        <taxon>Aphelininae</taxon>
        <taxon>Eretmocerus</taxon>
    </lineage>
</organism>
<gene>
    <name evidence="1" type="ORF">QAD02_017826</name>
</gene>
<comment type="caution">
    <text evidence="1">The sequence shown here is derived from an EMBL/GenBank/DDBJ whole genome shotgun (WGS) entry which is preliminary data.</text>
</comment>
<accession>A0ACC2PFG1</accession>
<protein>
    <submittedName>
        <fullName evidence="1">Uncharacterized protein</fullName>
    </submittedName>
</protein>
<sequence>MSAKRENEQYIHNPSAPLTKYVMNKLKKLEKTGQIMVNSAMEEEEMFADEENDSGSDSDSESGIFGHQNMCHEVMQAESILNESSDDDSRTSDNNVTEMDTSNDADTANSTIQCSSSESRDCTLDEDEESCSEDSCDQASNAIDPSYTNSGEFDRPYDVSDARDDGLYSSDEEFDCNAEFRRFGYVDNTFDAKVAEKKLFEVIETHNTLSPACVLRLVLQFSFSNDVCFSGIVSLAHLMNVVVGQRMLPDTRYLFDRMCGAHPPHILHAVCPNCSSYVGEFMEEVLATCSRCSLQVDLSHRSKSCFFAIVDPSDAVRDYIQTYQDYYDYVVKERVHDPKHMRDMYDSKLYRDFVAKLPLHYRYCYVTACFNVDGIAVYVCSAYSIWVIYIMINELPPQVRLKSPIVVGIWVGKGKPNMQVFLDKFVAFHNDLTEKGIECIVNGEKRILRLYLLIAPVDTMARFPMNATVQFSSEYGCDWCFQKGIQFAGSNRYPYEDNPRPMQRNDKKYLVCAKKAMETGSPCLGVRYLSPLINLYFFKMTDGLCPEYMHQYLAGCGKQITKCILKTLKPAARSLIDEYMKKIRVPTQLGRFARPLSSKALYKCKEWENWILRFIQLYRFEQMLEHKSDPQSSAIVEVYMRGLVGSKANKVLKLTSITYFGVHDRIPRDLADKFGVKPSTLAFHRCVINGCLFMTDKKKNLRSCNYFAQLKDGSFVRISQFLVDLQDRIELTVCRPLIVRSNEYSCIVKEMISYGAEKLIQGQSDGSTVTKDFHLNDRKLVNDPSECLEQSMDWLAESCRFAKQEVEEAEKRVKVAEESVESLRRWLDESVVPQRRGGSRIVEESLETMKRILAISERGLCCAKENLVYEKKDLASYEKMAKNRNKC</sequence>
<dbReference type="Proteomes" id="UP001239111">
    <property type="component" value="Chromosome 1"/>
</dbReference>
<name>A0ACC2PFG1_9HYME</name>
<evidence type="ECO:0000313" key="1">
    <source>
        <dbReference type="EMBL" id="KAJ8682034.1"/>
    </source>
</evidence>
<proteinExistence type="predicted"/>